<sequence length="2137" mass="237864">MTVTAATELLAPTDSSLDPPTPWKTASSSTVDKMMQSAILYEKLMELYQDFKSFPPGVHLFCPKIADDDITNYDDVKTPDEDGASSEEKVRRIEDYDKRCVCSYRLSLLLAINAEDASTWLDEWTAAVTACLSRCDTCAKTWHKSRDKFLKDLESDLGGDPVEFLERKLNEFDKQRINRGLATAKTLLEKYGPINTAKLADHDVSAVLALFEALCCMPFLAQPENREVFNYVFETVQQKKPLRIQCGIIPTMTYFLFDENPYRRKFAQAAWQRVPADSLTQDEWDWSVGDQLKATIMNTSLARGAPTGEKIHRFWQGFQYMLPAMSEQRILESLRGMEVSPSIYFLALEHLGTDSPDALAEVLKGLRGLMGKSPKEFWAAYDQVTPSQMAEEIFKSPAFRPLLNQSLISNQMELEGHTKVPALAAWIRALIRSLPANRRSDACETLLRHLFETFRTDPNATPESRATSTLSGLVALGESLDGYLHIVPSFDTGTSLIIVNQLLNRVVQYRDVIISAAQLKDGDKYNVGLSKAAMSITHSALALDAKATSIEWNALIDEKPVQEAVNRDSSALWESFLEMLWSGRVELAKAMLLATMPLRNIERFIPKRKESLSMKLQKFNSRYQQQTTAIGRMLGRISDFNPSDLDLFCSEPQSKTIHPIVSSLIHGEEAIRESGFELVKAITSEILPSDAVNKMLEEYFTPFLSAFSGALINIMAEREASSPWSHMIPLLKCSEFVLDGLCDPSVGQLRSRTLTSEERIMVKHWWESQWRLIGYSLRMMRVWHAKVDKKIMEDFCRDVMELADKFLAQDGLMASALSQQTSGGTLQSGNMDTPTEAMRIVLDSPSKFSSFHLVDMLQLRDLYLIRGIVAIIKKLLGRLKENDMVLPKNTLAHLGNMVKKRPMPNNKLDYITKTNLTNEQRIELLKALGEDAEIEEQFIGIKPAEREAREKERAMRQSKLDFSKVSSASLSASVKGHLDSLTPHSDLRKYSLLETLRSEVVKPKSVIKPSPQAILANQISLKERRAKEKADKAKRDAEAIARAKALRAPSKTVAGEGSGLQGIAGVRGKDHAPALKDEIMVGSSSEEEDDSDDDDDDDDEATIRRAGAGVKNMSEAEARRQQILAEKMRGPVKKVKLQRSAKDMRARLIPPMDILHQAILEWDIFHNGNDPPNGFKCAEVSDSYRDPSSYKQTFFPLLISEAWRSFVTSKDETTSKPFGIKVTSRMTVDKFMEVTASVPSAIRQDRGLSEGDIVILSKGEDPLNQPGEIHCLARIWKTTQKGPMVEVVYRLSSKGNAILSVLLPGSEFTVVKITNMTTIEREYAALESLQYYDLMDEVLKAEPSPMLSFGNEAIDGVMKNYQLNAGQAKAILNAKENDGFTLVQGPPGTGKTKTIVAMVGCLLTGILKTPTAAVPLVRPGMPTQQPQGTSKKLLVCAPSNAAVDELVLRLKNGVKTMNGIFNKINVVRLGRSDAISAGVKDVTLDELVKARMDGEANKTTVSDREKLHLEAGELKKKVTELRPQLEAARASEDRNLTMKIQREFDDLKRRQAHIGAKIDSEKTSGNTFAREADIKRRQIQQDILDKAQVLCATLSGSGHEMFKNLNVEFETVIIDEAAQCVELNALIPLKYGCSKCILVGDPKQLPPTVLSQSAARYGYDQSLFVRMQKNHAKDVHLLDMQYRMHPEISTFPSKEFYEGLLQDGADMAGLRHQPWHRSALLGPYRFFDVKGSQERGPKNQSLVNEEELKVAMKLYERFRTDYSGIDAKGKIGIITPYKAQLYRLRQRFTDRYGDTITEDIEFNTTDAFQGRECEIIIFSCVRASPTGGIGFMTDIRRMNVGLTRAKSSLWILGDSRALVQGEFWAKLIEDARRRDRYTTGNILGQLSQPSVQLSAAAFAAMAQSAPRPSMPDTPREVIDLNDVKMEDAPPVPQPPNRPQPPQQSLQQQHNMPPRPQSDNRRHSSSGQGQYGIHPTPEPAPPAPPLRRPESIAPPTLPYRGPGIGGLNERGETVAFAPRGAGPPIIQTGAPKKRPLESGSTEQSAKKQHADPASSRGHHKGPKVPKVRPPARPATDPSAMQVLGLAPPARQSPPPTRPQGLPPRPPGGNGGPQRGPPLPLPKKKQSADPFIRRKPNKR</sequence>
<dbReference type="InterPro" id="IPR041677">
    <property type="entry name" value="DNA2/NAM7_AAA_11"/>
</dbReference>
<evidence type="ECO:0000256" key="7">
    <source>
        <dbReference type="ARBA" id="ARBA00023242"/>
    </source>
</evidence>
<feature type="region of interest" description="Disordered" evidence="9">
    <location>
        <begin position="1081"/>
        <end position="1100"/>
    </location>
</feature>
<proteinExistence type="inferred from homology"/>
<keyword evidence="4" id="KW-0378">Hydrolase</keyword>
<keyword evidence="7" id="KW-0539">Nucleus</keyword>
<dbReference type="GO" id="GO:0001147">
    <property type="term" value="F:transcription termination site sequence-specific DNA binding"/>
    <property type="evidence" value="ECO:0007669"/>
    <property type="project" value="TreeGrafter"/>
</dbReference>
<dbReference type="InterPro" id="IPR027417">
    <property type="entry name" value="P-loop_NTPase"/>
</dbReference>
<dbReference type="SUPFAM" id="SSF52540">
    <property type="entry name" value="P-loop containing nucleoside triphosphate hydrolases"/>
    <property type="match status" value="1"/>
</dbReference>
<feature type="compositionally biased region" description="Polar residues" evidence="9">
    <location>
        <begin position="13"/>
        <end position="28"/>
    </location>
</feature>
<feature type="compositionally biased region" description="Acidic residues" evidence="9">
    <location>
        <begin position="1085"/>
        <end position="1100"/>
    </location>
</feature>
<dbReference type="Proteomes" id="UP001172102">
    <property type="component" value="Unassembled WGS sequence"/>
</dbReference>
<dbReference type="PANTHER" id="PTHR10887:SF495">
    <property type="entry name" value="HELICASE SENATAXIN ISOFORM X1-RELATED"/>
    <property type="match status" value="1"/>
</dbReference>
<feature type="coiled-coil region" evidence="8">
    <location>
        <begin position="1016"/>
        <end position="1043"/>
    </location>
</feature>
<comment type="subcellular location">
    <subcellularLocation>
        <location evidence="1">Nucleus</location>
    </subcellularLocation>
</comment>
<comment type="similarity">
    <text evidence="2">Belongs to the DNA2/NAM7 helicase family.</text>
</comment>
<comment type="caution">
    <text evidence="14">The sequence shown here is derived from an EMBL/GenBank/DDBJ whole genome shotgun (WGS) entry which is preliminary data.</text>
</comment>
<feature type="region of interest" description="Disordered" evidence="9">
    <location>
        <begin position="1050"/>
        <end position="1073"/>
    </location>
</feature>
<evidence type="ECO:0000256" key="6">
    <source>
        <dbReference type="ARBA" id="ARBA00022840"/>
    </source>
</evidence>
<evidence type="ECO:0000256" key="3">
    <source>
        <dbReference type="ARBA" id="ARBA00022741"/>
    </source>
</evidence>
<dbReference type="GO" id="GO:0004386">
    <property type="term" value="F:helicase activity"/>
    <property type="evidence" value="ECO:0007669"/>
    <property type="project" value="UniProtKB-KW"/>
</dbReference>
<dbReference type="GO" id="GO:0016787">
    <property type="term" value="F:hydrolase activity"/>
    <property type="evidence" value="ECO:0007669"/>
    <property type="project" value="UniProtKB-KW"/>
</dbReference>
<organism evidence="14 15">
    <name type="scientific">Lasiosphaeris hirsuta</name>
    <dbReference type="NCBI Taxonomy" id="260670"/>
    <lineage>
        <taxon>Eukaryota</taxon>
        <taxon>Fungi</taxon>
        <taxon>Dikarya</taxon>
        <taxon>Ascomycota</taxon>
        <taxon>Pezizomycotina</taxon>
        <taxon>Sordariomycetes</taxon>
        <taxon>Sordariomycetidae</taxon>
        <taxon>Sordariales</taxon>
        <taxon>Lasiosphaeriaceae</taxon>
        <taxon>Lasiosphaeris</taxon>
    </lineage>
</organism>
<evidence type="ECO:0000256" key="4">
    <source>
        <dbReference type="ARBA" id="ARBA00022801"/>
    </source>
</evidence>
<evidence type="ECO:0000256" key="5">
    <source>
        <dbReference type="ARBA" id="ARBA00022806"/>
    </source>
</evidence>
<dbReference type="GO" id="GO:0006369">
    <property type="term" value="P:termination of RNA polymerase II transcription"/>
    <property type="evidence" value="ECO:0007669"/>
    <property type="project" value="TreeGrafter"/>
</dbReference>
<feature type="domain" description="DNA2/NAM7 helicase-like C-terminal" evidence="12">
    <location>
        <begin position="1659"/>
        <end position="1855"/>
    </location>
</feature>
<keyword evidence="5" id="KW-0347">Helicase</keyword>
<accession>A0AA40B8U0</accession>
<evidence type="ECO:0000313" key="14">
    <source>
        <dbReference type="EMBL" id="KAK0729793.1"/>
    </source>
</evidence>
<dbReference type="Gene3D" id="3.40.50.300">
    <property type="entry name" value="P-loop containing nucleotide triphosphate hydrolases"/>
    <property type="match status" value="2"/>
</dbReference>
<dbReference type="GO" id="GO:0016604">
    <property type="term" value="C:nuclear body"/>
    <property type="evidence" value="ECO:0007669"/>
    <property type="project" value="TreeGrafter"/>
</dbReference>
<feature type="region of interest" description="Disordered" evidence="9">
    <location>
        <begin position="1925"/>
        <end position="2137"/>
    </location>
</feature>
<dbReference type="InterPro" id="IPR016024">
    <property type="entry name" value="ARM-type_fold"/>
</dbReference>
<keyword evidence="6" id="KW-0067">ATP-binding</keyword>
<feature type="domain" description="Helicase SEN1 beta-barrel" evidence="13">
    <location>
        <begin position="1214"/>
        <end position="1313"/>
    </location>
</feature>
<name>A0AA40B8U0_9PEZI</name>
<feature type="compositionally biased region" description="Pro residues" evidence="9">
    <location>
        <begin position="1975"/>
        <end position="1985"/>
    </location>
</feature>
<keyword evidence="3" id="KW-0547">Nucleotide-binding</keyword>
<dbReference type="FunFam" id="3.40.50.300:FF:000326">
    <property type="entry name" value="P-loop containing nucleoside triphosphate hydrolase"/>
    <property type="match status" value="1"/>
</dbReference>
<dbReference type="EMBL" id="JAUKUA010000001">
    <property type="protein sequence ID" value="KAK0729793.1"/>
    <property type="molecule type" value="Genomic_DNA"/>
</dbReference>
<reference evidence="14" key="1">
    <citation type="submission" date="2023-06" db="EMBL/GenBank/DDBJ databases">
        <title>Genome-scale phylogeny and comparative genomics of the fungal order Sordariales.</title>
        <authorList>
            <consortium name="Lawrence Berkeley National Laboratory"/>
            <person name="Hensen N."/>
            <person name="Bonometti L."/>
            <person name="Westerberg I."/>
            <person name="Brannstrom I.O."/>
            <person name="Guillou S."/>
            <person name="Cros-Aarteil S."/>
            <person name="Calhoun S."/>
            <person name="Haridas S."/>
            <person name="Kuo A."/>
            <person name="Mondo S."/>
            <person name="Pangilinan J."/>
            <person name="Riley R."/>
            <person name="Labutti K."/>
            <person name="Andreopoulos B."/>
            <person name="Lipzen A."/>
            <person name="Chen C."/>
            <person name="Yanf M."/>
            <person name="Daum C."/>
            <person name="Ng V."/>
            <person name="Clum A."/>
            <person name="Steindorff A."/>
            <person name="Ohm R."/>
            <person name="Martin F."/>
            <person name="Silar P."/>
            <person name="Natvig D."/>
            <person name="Lalanne C."/>
            <person name="Gautier V."/>
            <person name="Ament-Velasquez S.L."/>
            <person name="Kruys A."/>
            <person name="Hutchinson M.I."/>
            <person name="Powell A.J."/>
            <person name="Barry K."/>
            <person name="Miller A.N."/>
            <person name="Grigoriev I.V."/>
            <person name="Debuchy R."/>
            <person name="Gladieux P."/>
            <person name="Thoren M.H."/>
            <person name="Johannesson H."/>
        </authorList>
    </citation>
    <scope>NUCLEOTIDE SEQUENCE</scope>
    <source>
        <strain evidence="14">SMH4607-1</strain>
    </source>
</reference>
<evidence type="ECO:0000259" key="11">
    <source>
        <dbReference type="Pfam" id="PF13086"/>
    </source>
</evidence>
<dbReference type="FunFam" id="3.40.50.300:FF:001152">
    <property type="entry name" value="tRNA-splicing endonuclease, putative"/>
    <property type="match status" value="1"/>
</dbReference>
<protein>
    <submittedName>
        <fullName evidence="14">SEN1 N terminal-domain-containing protein</fullName>
    </submittedName>
</protein>
<keyword evidence="15" id="KW-1185">Reference proteome</keyword>
<gene>
    <name evidence="14" type="ORF">B0H67DRAFT_10169</name>
</gene>
<evidence type="ECO:0000256" key="9">
    <source>
        <dbReference type="SAM" id="MobiDB-lite"/>
    </source>
</evidence>
<feature type="region of interest" description="Disordered" evidence="9">
    <location>
        <begin position="1"/>
        <end position="28"/>
    </location>
</feature>
<dbReference type="GO" id="GO:0005524">
    <property type="term" value="F:ATP binding"/>
    <property type="evidence" value="ECO:0007669"/>
    <property type="project" value="UniProtKB-KW"/>
</dbReference>
<evidence type="ECO:0000256" key="8">
    <source>
        <dbReference type="SAM" id="Coils"/>
    </source>
</evidence>
<feature type="compositionally biased region" description="Pro residues" evidence="9">
    <location>
        <begin position="2089"/>
        <end position="2105"/>
    </location>
</feature>
<dbReference type="Pfam" id="PF13086">
    <property type="entry name" value="AAA_11"/>
    <property type="match status" value="1"/>
</dbReference>
<dbReference type="GO" id="GO:0005694">
    <property type="term" value="C:chromosome"/>
    <property type="evidence" value="ECO:0007669"/>
    <property type="project" value="UniProtKB-ARBA"/>
</dbReference>
<evidence type="ECO:0000256" key="2">
    <source>
        <dbReference type="ARBA" id="ARBA00007913"/>
    </source>
</evidence>
<feature type="domain" description="Helicase Sen1 N-terminal" evidence="10">
    <location>
        <begin position="124"/>
        <end position="869"/>
    </location>
</feature>
<dbReference type="Pfam" id="PF13087">
    <property type="entry name" value="AAA_12"/>
    <property type="match status" value="1"/>
</dbReference>
<dbReference type="InterPro" id="IPR045055">
    <property type="entry name" value="DNA2/NAM7-like"/>
</dbReference>
<dbReference type="InterPro" id="IPR056474">
    <property type="entry name" value="SEN1_barrel"/>
</dbReference>
<feature type="compositionally biased region" description="Low complexity" evidence="9">
    <location>
        <begin position="1942"/>
        <end position="1951"/>
    </location>
</feature>
<dbReference type="Pfam" id="PF23576">
    <property type="entry name" value="SEN1_barrel"/>
    <property type="match status" value="1"/>
</dbReference>
<evidence type="ECO:0000259" key="10">
    <source>
        <dbReference type="Pfam" id="PF12726"/>
    </source>
</evidence>
<dbReference type="CDD" id="cd18808">
    <property type="entry name" value="SF1_C_Upf1"/>
    <property type="match status" value="1"/>
</dbReference>
<dbReference type="Pfam" id="PF12726">
    <property type="entry name" value="SEN1_N"/>
    <property type="match status" value="1"/>
</dbReference>
<feature type="compositionally biased region" description="Basic residues" evidence="9">
    <location>
        <begin position="2055"/>
        <end position="2065"/>
    </location>
</feature>
<evidence type="ECO:0000259" key="12">
    <source>
        <dbReference type="Pfam" id="PF13087"/>
    </source>
</evidence>
<evidence type="ECO:0000256" key="1">
    <source>
        <dbReference type="ARBA" id="ARBA00004123"/>
    </source>
</evidence>
<dbReference type="InterPro" id="IPR024481">
    <property type="entry name" value="Helicase_Sen1_N"/>
</dbReference>
<evidence type="ECO:0000313" key="15">
    <source>
        <dbReference type="Proteomes" id="UP001172102"/>
    </source>
</evidence>
<keyword evidence="8" id="KW-0175">Coiled coil</keyword>
<dbReference type="PANTHER" id="PTHR10887">
    <property type="entry name" value="DNA2/NAM7 HELICASE FAMILY"/>
    <property type="match status" value="1"/>
</dbReference>
<feature type="domain" description="DNA2/NAM7 helicase helicase" evidence="11">
    <location>
        <begin position="1362"/>
        <end position="1652"/>
    </location>
</feature>
<feature type="compositionally biased region" description="Pro residues" evidence="9">
    <location>
        <begin position="1929"/>
        <end position="1941"/>
    </location>
</feature>
<dbReference type="CDD" id="cd18042">
    <property type="entry name" value="DEXXQc_SETX"/>
    <property type="match status" value="1"/>
</dbReference>
<dbReference type="InterPro" id="IPR047187">
    <property type="entry name" value="SF1_C_Upf1"/>
</dbReference>
<evidence type="ECO:0000259" key="13">
    <source>
        <dbReference type="Pfam" id="PF23576"/>
    </source>
</evidence>
<dbReference type="SUPFAM" id="SSF48371">
    <property type="entry name" value="ARM repeat"/>
    <property type="match status" value="1"/>
</dbReference>
<dbReference type="InterPro" id="IPR041679">
    <property type="entry name" value="DNA2/NAM7-like_C"/>
</dbReference>